<comment type="cofactor">
    <cofactor evidence="1">
        <name>Mn(2+)</name>
        <dbReference type="ChEBI" id="CHEBI:29035"/>
    </cofactor>
</comment>
<dbReference type="GO" id="GO:0046872">
    <property type="term" value="F:metal ion binding"/>
    <property type="evidence" value="ECO:0007669"/>
    <property type="project" value="UniProtKB-KW"/>
</dbReference>
<evidence type="ECO:0000256" key="5">
    <source>
        <dbReference type="SAM" id="MobiDB-lite"/>
    </source>
</evidence>
<dbReference type="InterPro" id="IPR051134">
    <property type="entry name" value="PPP_phosphatase"/>
</dbReference>
<feature type="compositionally biased region" description="Polar residues" evidence="5">
    <location>
        <begin position="50"/>
        <end position="62"/>
    </location>
</feature>
<dbReference type="GO" id="GO:0004722">
    <property type="term" value="F:protein serine/threonine phosphatase activity"/>
    <property type="evidence" value="ECO:0007669"/>
    <property type="project" value="UniProtKB-EC"/>
</dbReference>
<comment type="caution">
    <text evidence="7">The sequence shown here is derived from an EMBL/GenBank/DDBJ whole genome shotgun (WGS) entry which is preliminary data.</text>
</comment>
<dbReference type="AlphaFoldDB" id="A0A812Q560"/>
<comment type="similarity">
    <text evidence="4">Belongs to the PPP phosphatase family.</text>
</comment>
<accession>A0A812Q560</accession>
<dbReference type="OrthoDB" id="442428at2759"/>
<dbReference type="InterPro" id="IPR006186">
    <property type="entry name" value="Ser/Thr-sp_prot-phosphatase"/>
</dbReference>
<evidence type="ECO:0000313" key="7">
    <source>
        <dbReference type="EMBL" id="CAE7375790.1"/>
    </source>
</evidence>
<keyword evidence="2" id="KW-0479">Metal-binding</keyword>
<reference evidence="7" key="1">
    <citation type="submission" date="2021-02" db="EMBL/GenBank/DDBJ databases">
        <authorList>
            <person name="Dougan E. K."/>
            <person name="Rhodes N."/>
            <person name="Thang M."/>
            <person name="Chan C."/>
        </authorList>
    </citation>
    <scope>NUCLEOTIDE SEQUENCE</scope>
</reference>
<feature type="compositionally biased region" description="Low complexity" evidence="5">
    <location>
        <begin position="97"/>
        <end position="111"/>
    </location>
</feature>
<dbReference type="CDD" id="cd00144">
    <property type="entry name" value="MPP_PPP_family"/>
    <property type="match status" value="1"/>
</dbReference>
<evidence type="ECO:0000259" key="6">
    <source>
        <dbReference type="PROSITE" id="PS00125"/>
    </source>
</evidence>
<proteinExistence type="inferred from homology"/>
<dbReference type="Pfam" id="PF00149">
    <property type="entry name" value="Metallophos"/>
    <property type="match status" value="1"/>
</dbReference>
<dbReference type="PANTHER" id="PTHR45668">
    <property type="entry name" value="SERINE/THREONINE-PROTEIN PHOSPHATASE 5-RELATED"/>
    <property type="match status" value="1"/>
</dbReference>
<dbReference type="EC" id="3.1.3.16" evidence="4"/>
<feature type="compositionally biased region" description="Low complexity" evidence="5">
    <location>
        <begin position="75"/>
        <end position="88"/>
    </location>
</feature>
<dbReference type="SUPFAM" id="SSF56300">
    <property type="entry name" value="Metallo-dependent phosphatases"/>
    <property type="match status" value="1"/>
</dbReference>
<dbReference type="EMBL" id="CAJNJA010016166">
    <property type="protein sequence ID" value="CAE7375790.1"/>
    <property type="molecule type" value="Genomic_DNA"/>
</dbReference>
<feature type="region of interest" description="Disordered" evidence="5">
    <location>
        <begin position="27"/>
        <end position="128"/>
    </location>
</feature>
<organism evidence="7 8">
    <name type="scientific">Symbiodinium necroappetens</name>
    <dbReference type="NCBI Taxonomy" id="1628268"/>
    <lineage>
        <taxon>Eukaryota</taxon>
        <taxon>Sar</taxon>
        <taxon>Alveolata</taxon>
        <taxon>Dinophyceae</taxon>
        <taxon>Suessiales</taxon>
        <taxon>Symbiodiniaceae</taxon>
        <taxon>Symbiodinium</taxon>
    </lineage>
</organism>
<evidence type="ECO:0000256" key="3">
    <source>
        <dbReference type="ARBA" id="ARBA00023211"/>
    </source>
</evidence>
<dbReference type="Proteomes" id="UP000601435">
    <property type="component" value="Unassembled WGS sequence"/>
</dbReference>
<evidence type="ECO:0000313" key="8">
    <source>
        <dbReference type="Proteomes" id="UP000601435"/>
    </source>
</evidence>
<dbReference type="InterPro" id="IPR029052">
    <property type="entry name" value="Metallo-depent_PP-like"/>
</dbReference>
<feature type="domain" description="Serine/threonine specific protein phosphatases" evidence="6">
    <location>
        <begin position="472"/>
        <end position="477"/>
    </location>
</feature>
<dbReference type="PANTHER" id="PTHR45668:SF5">
    <property type="entry name" value="SERINE_THREONINE-PROTEIN PHOSPHATASE 5"/>
    <property type="match status" value="1"/>
</dbReference>
<protein>
    <recommendedName>
        <fullName evidence="4">Serine/threonine-protein phosphatase</fullName>
        <ecNumber evidence="4">3.1.3.16</ecNumber>
    </recommendedName>
</protein>
<sequence length="834" mass="91264">AAHLAARVIEEPGDTLHNQWRLAQGGWGGSGGWSQGNDYQGKGQAGAYKGSSSTWKGASTGSWKGAATNGWKGDSTSSNGWKGDSSSSFKGWKPEASTGWKGDSSSSWGWKGDSKGKGSDDWSWSSWGTGKGSGTFAKGKFGGKGVKGKGKGLEWVCEGGGVGAGFEGGKRGPGHKLPRTRVTENPVLGEVLEWKGKYGWIRPSEQVQHAQADRREGKIFVSQQVSLILQLRNWYRVDCASFRYFQTRLGLVPRQECDRLTGVSAGLIAQRWMRLPGSADALLSCIFHLSTFGELRGKGQGHGRDPTKGSKAKDMACSGLKVLCKETATHDTAARQLGKTCKKDACPAACNIRVERMLISCGGALSELFTTEYVDTLMILAKASSKLVAVQPVLTEARVPCRIFGDIHGQLRDLLLIFAAFGFPGSKEDNLNDLEMSYVFNGDFVDRGAHSLEVIGLLLALKVSMPDRVWLVRGNHEDRSMNARYGFWEECHDRLGDTFGRKTYDLFQTTFDQLPIACLVANKILCVHGGVGDGRWDLNDLRAVRRPLSQQELCSAKLRWVHNILWSDPIEDDREQRSQEAGPVFGVHESPRNTTAVLFGWDVTKTFCAKNGISMVVRSHQSKKDGIGVDVMHDNMLIRVFSARDYEGHGNDGAVLLVQPTDEGDAQCCDRPEQIMVRAQVLGSFAKATANASRGALYRLNVSQVDEAQLRYVQADVMVTFVVRGGHGPIVWWFAKCLRRRAMVEERQDDDSYTRGEQDSQGRFVLEGPTNAKAFALLVECVRQVGAAASCKCTRSKQPLAQPVASVALRTQDLLASKLGCKDMDSVKPMCDQN</sequence>
<name>A0A812Q560_9DINO</name>
<gene>
    <name evidence="7" type="primary">BSU1</name>
    <name evidence="7" type="ORF">SNEC2469_LOCUS10134</name>
</gene>
<comment type="catalytic activity">
    <reaction evidence="4">
        <text>O-phospho-L-threonyl-[protein] + H2O = L-threonyl-[protein] + phosphate</text>
        <dbReference type="Rhea" id="RHEA:47004"/>
        <dbReference type="Rhea" id="RHEA-COMP:11060"/>
        <dbReference type="Rhea" id="RHEA-COMP:11605"/>
        <dbReference type="ChEBI" id="CHEBI:15377"/>
        <dbReference type="ChEBI" id="CHEBI:30013"/>
        <dbReference type="ChEBI" id="CHEBI:43474"/>
        <dbReference type="ChEBI" id="CHEBI:61977"/>
        <dbReference type="EC" id="3.1.3.16"/>
    </reaction>
</comment>
<dbReference type="PROSITE" id="PS00125">
    <property type="entry name" value="SER_THR_PHOSPHATASE"/>
    <property type="match status" value="1"/>
</dbReference>
<evidence type="ECO:0000256" key="1">
    <source>
        <dbReference type="ARBA" id="ARBA00001936"/>
    </source>
</evidence>
<evidence type="ECO:0000256" key="2">
    <source>
        <dbReference type="ARBA" id="ARBA00022723"/>
    </source>
</evidence>
<feature type="non-terminal residue" evidence="7">
    <location>
        <position position="1"/>
    </location>
</feature>
<dbReference type="SMART" id="SM00156">
    <property type="entry name" value="PP2Ac"/>
    <property type="match status" value="1"/>
</dbReference>
<dbReference type="Gene3D" id="3.60.21.10">
    <property type="match status" value="1"/>
</dbReference>
<keyword evidence="3" id="KW-0464">Manganese</keyword>
<dbReference type="PRINTS" id="PR00114">
    <property type="entry name" value="STPHPHTASE"/>
</dbReference>
<keyword evidence="4" id="KW-0378">Hydrolase</keyword>
<dbReference type="InterPro" id="IPR004843">
    <property type="entry name" value="Calcineurin-like_PHP"/>
</dbReference>
<keyword evidence="8" id="KW-1185">Reference proteome</keyword>
<evidence type="ECO:0000256" key="4">
    <source>
        <dbReference type="RuleBase" id="RU004273"/>
    </source>
</evidence>